<dbReference type="Proteomes" id="UP001596512">
    <property type="component" value="Unassembled WGS sequence"/>
</dbReference>
<accession>A0ABW2TTD7</accession>
<proteinExistence type="predicted"/>
<sequence length="43" mass="3982">MASRPLPIGNGALGGMALGGGYAGGGLTGKVAARAEHEVAAAC</sequence>
<gene>
    <name evidence="1" type="ORF">ACFQV2_24660</name>
</gene>
<organism evidence="1 2">
    <name type="scientific">Actinokineospora soli</name>
    <dbReference type="NCBI Taxonomy" id="1048753"/>
    <lineage>
        <taxon>Bacteria</taxon>
        <taxon>Bacillati</taxon>
        <taxon>Actinomycetota</taxon>
        <taxon>Actinomycetes</taxon>
        <taxon>Pseudonocardiales</taxon>
        <taxon>Pseudonocardiaceae</taxon>
        <taxon>Actinokineospora</taxon>
    </lineage>
</organism>
<reference evidence="2" key="1">
    <citation type="journal article" date="2019" name="Int. J. Syst. Evol. Microbiol.">
        <title>The Global Catalogue of Microorganisms (GCM) 10K type strain sequencing project: providing services to taxonomists for standard genome sequencing and annotation.</title>
        <authorList>
            <consortium name="The Broad Institute Genomics Platform"/>
            <consortium name="The Broad Institute Genome Sequencing Center for Infectious Disease"/>
            <person name="Wu L."/>
            <person name="Ma J."/>
        </authorList>
    </citation>
    <scope>NUCLEOTIDE SEQUENCE [LARGE SCALE GENOMIC DNA]</scope>
    <source>
        <strain evidence="2">JCM 17695</strain>
    </source>
</reference>
<dbReference type="EMBL" id="JBHTEY010000004">
    <property type="protein sequence ID" value="MFC7616187.1"/>
    <property type="molecule type" value="Genomic_DNA"/>
</dbReference>
<protein>
    <submittedName>
        <fullName evidence="1">Uncharacterized protein</fullName>
    </submittedName>
</protein>
<evidence type="ECO:0000313" key="2">
    <source>
        <dbReference type="Proteomes" id="UP001596512"/>
    </source>
</evidence>
<evidence type="ECO:0000313" key="1">
    <source>
        <dbReference type="EMBL" id="MFC7616187.1"/>
    </source>
</evidence>
<keyword evidence="2" id="KW-1185">Reference proteome</keyword>
<name>A0ABW2TTD7_9PSEU</name>
<comment type="caution">
    <text evidence="1">The sequence shown here is derived from an EMBL/GenBank/DDBJ whole genome shotgun (WGS) entry which is preliminary data.</text>
</comment>